<keyword evidence="6" id="KW-1185">Reference proteome</keyword>
<dbReference type="EMBL" id="AAOA02000001">
    <property type="protein sequence ID" value="EAQ97818.1"/>
    <property type="molecule type" value="Genomic_DNA"/>
</dbReference>
<protein>
    <recommendedName>
        <fullName evidence="4">Thiolase-like protein type 1 additional C-terminal domain-containing protein</fullName>
    </recommendedName>
</protein>
<evidence type="ECO:0000313" key="5">
    <source>
        <dbReference type="EMBL" id="EAQ97818.1"/>
    </source>
</evidence>
<evidence type="ECO:0000313" key="6">
    <source>
        <dbReference type="Proteomes" id="UP000019205"/>
    </source>
</evidence>
<dbReference type="eggNOG" id="COG0183">
    <property type="taxonomic scope" value="Bacteria"/>
</dbReference>
<comment type="similarity">
    <text evidence="1">Belongs to the thiolase-like superfamily. Thiolase family.</text>
</comment>
<dbReference type="RefSeq" id="WP_008295367.1">
    <property type="nucleotide sequence ID" value="NZ_CM002299.1"/>
</dbReference>
<dbReference type="Gene3D" id="3.40.47.10">
    <property type="match status" value="1"/>
</dbReference>
<evidence type="ECO:0000256" key="3">
    <source>
        <dbReference type="ARBA" id="ARBA00023315"/>
    </source>
</evidence>
<evidence type="ECO:0000259" key="4">
    <source>
        <dbReference type="Pfam" id="PF18313"/>
    </source>
</evidence>
<dbReference type="Proteomes" id="UP000019205">
    <property type="component" value="Chromosome"/>
</dbReference>
<proteinExistence type="inferred from homology"/>
<dbReference type="OrthoDB" id="4470569at2"/>
<dbReference type="PANTHER" id="PTHR18919">
    <property type="entry name" value="ACETYL-COA C-ACYLTRANSFERASE"/>
    <property type="match status" value="1"/>
</dbReference>
<accession>A4A823</accession>
<evidence type="ECO:0000256" key="2">
    <source>
        <dbReference type="ARBA" id="ARBA00022679"/>
    </source>
</evidence>
<dbReference type="PANTHER" id="PTHR18919:SF139">
    <property type="entry name" value="THIOLASE-LIKE PROTEIN TYPE 1 ADDITIONAL C-TERMINAL DOMAIN-CONTAINING PROTEIN"/>
    <property type="match status" value="1"/>
</dbReference>
<dbReference type="InterPro" id="IPR016039">
    <property type="entry name" value="Thiolase-like"/>
</dbReference>
<dbReference type="InterPro" id="IPR040771">
    <property type="entry name" value="TLP1_add_C"/>
</dbReference>
<reference evidence="5 6" key="2">
    <citation type="journal article" date="2009" name="PLoS ONE">
        <title>The photosynthetic apparatus and its regulation in the aerobic gammaproteobacterium Congregibacter litoralis gen. nov., sp. nov.</title>
        <authorList>
            <person name="Spring S."/>
            <person name="Lunsdorf H."/>
            <person name="Fuchs B.M."/>
            <person name="Tindall B.J."/>
        </authorList>
    </citation>
    <scope>NUCLEOTIDE SEQUENCE [LARGE SCALE GENOMIC DNA]</scope>
    <source>
        <strain evidence="5">KT71</strain>
    </source>
</reference>
<dbReference type="STRING" id="314285.KT71_14649"/>
<comment type="caution">
    <text evidence="5">The sequence shown here is derived from an EMBL/GenBank/DDBJ whole genome shotgun (WGS) entry which is preliminary data.</text>
</comment>
<sequence length="507" mass="53516">MNSDSQPIIIGVGQAIWRERDVTRTPVDALQDVGTKALSNTGSEQVLAAIDRIVHVPFLMNQVPGFAEAMPVNPGAALAERLGISAAQFTSDVGGNLPQQLLNEFARRLSQGDGDVVLLCGVELLATFLGAVRGGDGFPDWATGQEDTALQVGETPVMTAPTEQAHGLYEPINAYPLFESAQAHARGLSVDEHQALLGKLVSDMSHVAAENPYAWKNQALSADAVLSTDGGNRMISHPYTKVMNAVLAVDQAAAVVLTTVGKARELNIDPERWIYLRGAASAHDSWYLGQRMKLSESPALKAACDGALSQSGLDVEELTHFDLYSCFPAAVQAGCDALGIQPDDPRGVTVTGGLSLFGGPGNNYSLHGIASMADRLRETPGGAGLVWANGGYLTKHAVGVYAREPGDSPWVPGDDEMLQAAIDALPLVELVDAGEGGFLLEAHTVTYAREGPTRAIALGKLADGRRCAAVSDDPDVMHALVSGNYVGQLAQVRHEDGLNRFRLVAAD</sequence>
<dbReference type="GO" id="GO:0016746">
    <property type="term" value="F:acyltransferase activity"/>
    <property type="evidence" value="ECO:0007669"/>
    <property type="project" value="UniProtKB-KW"/>
</dbReference>
<evidence type="ECO:0000256" key="1">
    <source>
        <dbReference type="ARBA" id="ARBA00010982"/>
    </source>
</evidence>
<feature type="domain" description="Thiolase-like protein type 1 additional C-terminal" evidence="4">
    <location>
        <begin position="418"/>
        <end position="495"/>
    </location>
</feature>
<keyword evidence="3" id="KW-0012">Acyltransferase</keyword>
<dbReference type="SUPFAM" id="SSF53901">
    <property type="entry name" value="Thiolase-like"/>
    <property type="match status" value="2"/>
</dbReference>
<dbReference type="AlphaFoldDB" id="A4A823"/>
<gene>
    <name evidence="5" type="ORF">KT71_14649</name>
</gene>
<name>A4A823_9GAMM</name>
<dbReference type="Pfam" id="PF18313">
    <property type="entry name" value="TLP1_add_C"/>
    <property type="match status" value="1"/>
</dbReference>
<dbReference type="Gene3D" id="2.40.50.840">
    <property type="match status" value="1"/>
</dbReference>
<reference evidence="5 6" key="1">
    <citation type="journal article" date="2007" name="Proc. Natl. Acad. Sci. U.S.A.">
        <title>Characterization of a marine gammaproteobacterium capable of aerobic anoxygenic photosynthesis.</title>
        <authorList>
            <person name="Fuchs B.M."/>
            <person name="Spring S."/>
            <person name="Teeling H."/>
            <person name="Quast C."/>
            <person name="Wulf J."/>
            <person name="Schattenhofer M."/>
            <person name="Yan S."/>
            <person name="Ferriera S."/>
            <person name="Johnson J."/>
            <person name="Glockner F.O."/>
            <person name="Amann R."/>
        </authorList>
    </citation>
    <scope>NUCLEOTIDE SEQUENCE [LARGE SCALE GENOMIC DNA]</scope>
    <source>
        <strain evidence="5">KT71</strain>
    </source>
</reference>
<keyword evidence="2" id="KW-0808">Transferase</keyword>
<dbReference type="HOGENOM" id="CLU_026848_1_0_6"/>
<organism evidence="5 6">
    <name type="scientific">Congregibacter litoralis KT71</name>
    <dbReference type="NCBI Taxonomy" id="314285"/>
    <lineage>
        <taxon>Bacteria</taxon>
        <taxon>Pseudomonadati</taxon>
        <taxon>Pseudomonadota</taxon>
        <taxon>Gammaproteobacteria</taxon>
        <taxon>Cellvibrionales</taxon>
        <taxon>Halieaceae</taxon>
        <taxon>Congregibacter</taxon>
    </lineage>
</organism>